<comment type="caution">
    <text evidence="2">The sequence shown here is derived from an EMBL/GenBank/DDBJ whole genome shotgun (WGS) entry which is preliminary data.</text>
</comment>
<sequence length="304" mass="36100">GGKNYRKVKEALERIRMTGIKSEGAFYHKGKKEWISKVFGLYDSIIFKGAKLEDGSIAEKNLLYLGNIYLQSLNSFNIKPIDYTYWRSLESKIASRLYEILGIKFYGVRNKKEGFIRYKYSTLSQLLPVTPHEYISSAKRQLDPANNELKDTGFISKYEWSENGNNDWLIYYWPGERAKEEMKRVRAFTTHQEEDLLPESKREVKIYSKEQVNLINKLLELNISKITAENLIKNNDQGLIKKWIEAINYSNADDKAAYLVKAIRENWQFPEEYLRKKREEQRKEEEEKTEHIKIKRQEEENKKR</sequence>
<feature type="non-terminal residue" evidence="2">
    <location>
        <position position="1"/>
    </location>
</feature>
<accession>X1A684</accession>
<evidence type="ECO:0000313" key="2">
    <source>
        <dbReference type="EMBL" id="GAG65677.1"/>
    </source>
</evidence>
<feature type="region of interest" description="Disordered" evidence="1">
    <location>
        <begin position="278"/>
        <end position="304"/>
    </location>
</feature>
<organism evidence="2">
    <name type="scientific">marine sediment metagenome</name>
    <dbReference type="NCBI Taxonomy" id="412755"/>
    <lineage>
        <taxon>unclassified sequences</taxon>
        <taxon>metagenomes</taxon>
        <taxon>ecological metagenomes</taxon>
    </lineage>
</organism>
<dbReference type="AlphaFoldDB" id="X1A684"/>
<feature type="non-terminal residue" evidence="2">
    <location>
        <position position="304"/>
    </location>
</feature>
<protein>
    <submittedName>
        <fullName evidence="2">Uncharacterized protein</fullName>
    </submittedName>
</protein>
<evidence type="ECO:0000256" key="1">
    <source>
        <dbReference type="SAM" id="MobiDB-lite"/>
    </source>
</evidence>
<name>X1A684_9ZZZZ</name>
<gene>
    <name evidence="2" type="ORF">S01H4_10541</name>
</gene>
<proteinExistence type="predicted"/>
<dbReference type="EMBL" id="BART01004058">
    <property type="protein sequence ID" value="GAG65677.1"/>
    <property type="molecule type" value="Genomic_DNA"/>
</dbReference>
<reference evidence="2" key="1">
    <citation type="journal article" date="2014" name="Front. Microbiol.">
        <title>High frequency of phylogenetically diverse reductive dehalogenase-homologous genes in deep subseafloor sedimentary metagenomes.</title>
        <authorList>
            <person name="Kawai M."/>
            <person name="Futagami T."/>
            <person name="Toyoda A."/>
            <person name="Takaki Y."/>
            <person name="Nishi S."/>
            <person name="Hori S."/>
            <person name="Arai W."/>
            <person name="Tsubouchi T."/>
            <person name="Morono Y."/>
            <person name="Uchiyama I."/>
            <person name="Ito T."/>
            <person name="Fujiyama A."/>
            <person name="Inagaki F."/>
            <person name="Takami H."/>
        </authorList>
    </citation>
    <scope>NUCLEOTIDE SEQUENCE</scope>
    <source>
        <strain evidence="2">Expedition CK06-06</strain>
    </source>
</reference>